<feature type="transmembrane region" description="Helical" evidence="13">
    <location>
        <begin position="275"/>
        <end position="298"/>
    </location>
</feature>
<evidence type="ECO:0000256" key="13">
    <source>
        <dbReference type="SAM" id="Phobius"/>
    </source>
</evidence>
<evidence type="ECO:0000256" key="11">
    <source>
        <dbReference type="ARBA" id="ARBA00023306"/>
    </source>
</evidence>
<dbReference type="InterPro" id="IPR003838">
    <property type="entry name" value="ABC3_permease_C"/>
</dbReference>
<evidence type="ECO:0000256" key="12">
    <source>
        <dbReference type="PIRNR" id="PIRNR003097"/>
    </source>
</evidence>
<dbReference type="AlphaFoldDB" id="A0A7D4PQ94"/>
<proteinExistence type="inferred from homology"/>
<keyword evidence="11 12" id="KW-0131">Cell cycle</keyword>
<dbReference type="GO" id="GO:0051301">
    <property type="term" value="P:cell division"/>
    <property type="evidence" value="ECO:0007669"/>
    <property type="project" value="UniProtKB-KW"/>
</dbReference>
<organism evidence="16 17">
    <name type="scientific">Aquiluna borgnonia</name>
    <dbReference type="NCBI Taxonomy" id="2499157"/>
    <lineage>
        <taxon>Bacteria</taxon>
        <taxon>Bacillati</taxon>
        <taxon>Actinomycetota</taxon>
        <taxon>Actinomycetes</taxon>
        <taxon>Micrococcales</taxon>
        <taxon>Microbacteriaceae</taxon>
        <taxon>Luna cluster</taxon>
        <taxon>Luna-1 subcluster</taxon>
        <taxon>Aquiluna</taxon>
    </lineage>
</organism>
<evidence type="ECO:0000256" key="1">
    <source>
        <dbReference type="ARBA" id="ARBA00003552"/>
    </source>
</evidence>
<evidence type="ECO:0000313" key="17">
    <source>
        <dbReference type="Proteomes" id="UP000501003"/>
    </source>
</evidence>
<comment type="subunit">
    <text evidence="4">Forms a membrane-associated complex with FtsE.</text>
</comment>
<dbReference type="Pfam" id="PF02687">
    <property type="entry name" value="FtsX"/>
    <property type="match status" value="1"/>
</dbReference>
<dbReference type="KEGG" id="aqg:HRU87_00690"/>
<dbReference type="InterPro" id="IPR004513">
    <property type="entry name" value="FtsX"/>
</dbReference>
<keyword evidence="10 12" id="KW-0472">Membrane</keyword>
<reference evidence="16 17" key="1">
    <citation type="submission" date="2020-05" db="EMBL/GenBank/DDBJ databases">
        <title>Aquirufa sp. strain 15G-AUS-rot a new Aquirufa species.</title>
        <authorList>
            <person name="Pitt A."/>
            <person name="Hahn M.W."/>
        </authorList>
    </citation>
    <scope>NUCLEOTIDE SEQUENCE [LARGE SCALE GENOMIC DNA]</scope>
    <source>
        <strain evidence="16 17">15G-AUS-rot</strain>
    </source>
</reference>
<dbReference type="GO" id="GO:0005886">
    <property type="term" value="C:plasma membrane"/>
    <property type="evidence" value="ECO:0007669"/>
    <property type="project" value="UniProtKB-SubCell"/>
</dbReference>
<comment type="function">
    <text evidence="1">Part of the ABC transporter FtsEX involved in cellular division.</text>
</comment>
<dbReference type="RefSeq" id="WP_173493060.1">
    <property type="nucleotide sequence ID" value="NZ_CP054056.1"/>
</dbReference>
<evidence type="ECO:0000256" key="5">
    <source>
        <dbReference type="ARBA" id="ARBA00021907"/>
    </source>
</evidence>
<name>A0A7D4PQ94_9MICO</name>
<feature type="domain" description="FtsX extracellular" evidence="15">
    <location>
        <begin position="57"/>
        <end position="161"/>
    </location>
</feature>
<keyword evidence="17" id="KW-1185">Reference proteome</keyword>
<evidence type="ECO:0000313" key="16">
    <source>
        <dbReference type="EMBL" id="QKJ24761.1"/>
    </source>
</evidence>
<evidence type="ECO:0000256" key="9">
    <source>
        <dbReference type="ARBA" id="ARBA00022989"/>
    </source>
</evidence>
<evidence type="ECO:0000256" key="10">
    <source>
        <dbReference type="ARBA" id="ARBA00023136"/>
    </source>
</evidence>
<dbReference type="NCBIfam" id="NF038346">
    <property type="entry name" value="FtsX_actino"/>
    <property type="match status" value="1"/>
</dbReference>
<evidence type="ECO:0000256" key="8">
    <source>
        <dbReference type="ARBA" id="ARBA00022692"/>
    </source>
</evidence>
<gene>
    <name evidence="16" type="ORF">HRU87_00690</name>
</gene>
<evidence type="ECO:0000256" key="2">
    <source>
        <dbReference type="ARBA" id="ARBA00004651"/>
    </source>
</evidence>
<evidence type="ECO:0000259" key="15">
    <source>
        <dbReference type="Pfam" id="PF18075"/>
    </source>
</evidence>
<dbReference type="PIRSF" id="PIRSF003097">
    <property type="entry name" value="FtsX"/>
    <property type="match status" value="1"/>
</dbReference>
<evidence type="ECO:0000256" key="7">
    <source>
        <dbReference type="ARBA" id="ARBA00022618"/>
    </source>
</evidence>
<dbReference type="InterPro" id="IPR040690">
    <property type="entry name" value="FtsX_ECD"/>
</dbReference>
<keyword evidence="7 12" id="KW-0132">Cell division</keyword>
<keyword evidence="8 13" id="KW-0812">Transmembrane</keyword>
<dbReference type="Pfam" id="PF18075">
    <property type="entry name" value="FtsX_ECD"/>
    <property type="match status" value="1"/>
</dbReference>
<dbReference type="InterPro" id="IPR047929">
    <property type="entry name" value="FtsX_actino"/>
</dbReference>
<sequence length="304" mass="33446">MKLGFILSEMWAGIRSNLSMIISIILVSFVSLTFLAVTLLLQLQITQMKTYWYDRAQVAVYLCSDFSPEEACPAGGVTETQKIAIKQQLQSDVLSPYIEEFYFESKDDAYTKFIEQFADSQAAQYITAEQLNEAYWVNLKDPTQSELIVESFSGLDGVEEIKDQRSYLDEIFSFLNAGSLLAGGVAAVMLLSATLLIATTIRLSAHSRRREISIMRLVGASKFSIQLPFVLEGLLAAVMGGALASAVTVAITHYFVTGFLAQQLAFTSFFTVADALMITPYLIGVGSALAILSSALSIHRYLRT</sequence>
<comment type="similarity">
    <text evidence="3 12">Belongs to the ABC-4 integral membrane protein family. FtsX subfamily.</text>
</comment>
<keyword evidence="6 12" id="KW-1003">Cell membrane</keyword>
<dbReference type="EMBL" id="CP054056">
    <property type="protein sequence ID" value="QKJ24761.1"/>
    <property type="molecule type" value="Genomic_DNA"/>
</dbReference>
<dbReference type="PANTHER" id="PTHR47755">
    <property type="entry name" value="CELL DIVISION PROTEIN FTSX"/>
    <property type="match status" value="1"/>
</dbReference>
<feature type="transmembrane region" description="Helical" evidence="13">
    <location>
        <begin position="225"/>
        <end position="255"/>
    </location>
</feature>
<comment type="subcellular location">
    <subcellularLocation>
        <location evidence="2">Cell membrane</location>
        <topology evidence="2">Multi-pass membrane protein</topology>
    </subcellularLocation>
</comment>
<dbReference type="Proteomes" id="UP000501003">
    <property type="component" value="Chromosome"/>
</dbReference>
<protein>
    <recommendedName>
        <fullName evidence="5 12">Cell division protein FtsX</fullName>
    </recommendedName>
</protein>
<dbReference type="Gene3D" id="3.30.70.3040">
    <property type="match status" value="1"/>
</dbReference>
<feature type="transmembrane region" description="Helical" evidence="13">
    <location>
        <begin position="180"/>
        <end position="204"/>
    </location>
</feature>
<feature type="transmembrane region" description="Helical" evidence="13">
    <location>
        <begin position="21"/>
        <end position="45"/>
    </location>
</feature>
<accession>A0A7D4PQ94</accession>
<dbReference type="PANTHER" id="PTHR47755:SF1">
    <property type="entry name" value="CELL DIVISION PROTEIN FTSX"/>
    <property type="match status" value="1"/>
</dbReference>
<keyword evidence="9 13" id="KW-1133">Transmembrane helix</keyword>
<feature type="domain" description="ABC3 transporter permease C-terminal" evidence="14">
    <location>
        <begin position="185"/>
        <end position="302"/>
    </location>
</feature>
<evidence type="ECO:0000256" key="6">
    <source>
        <dbReference type="ARBA" id="ARBA00022475"/>
    </source>
</evidence>
<evidence type="ECO:0000256" key="4">
    <source>
        <dbReference type="ARBA" id="ARBA00011160"/>
    </source>
</evidence>
<evidence type="ECO:0000259" key="14">
    <source>
        <dbReference type="Pfam" id="PF02687"/>
    </source>
</evidence>
<evidence type="ECO:0000256" key="3">
    <source>
        <dbReference type="ARBA" id="ARBA00007379"/>
    </source>
</evidence>